<organism evidence="1 2">
    <name type="scientific">Metabacillus litoralis</name>
    <dbReference type="NCBI Taxonomy" id="152268"/>
    <lineage>
        <taxon>Bacteria</taxon>
        <taxon>Bacillati</taxon>
        <taxon>Bacillota</taxon>
        <taxon>Bacilli</taxon>
        <taxon>Bacillales</taxon>
        <taxon>Bacillaceae</taxon>
        <taxon>Metabacillus</taxon>
    </lineage>
</organism>
<dbReference type="RefSeq" id="WP_066332499.1">
    <property type="nucleotide sequence ID" value="NZ_LWSG01000015.1"/>
</dbReference>
<proteinExistence type="predicted"/>
<keyword evidence="2" id="KW-1185">Reference proteome</keyword>
<sequence length="148" mass="17220">MAELAFKEYIFKKGSKTTIYMYQSSIEIIHHGFLGKFNRVKLIQFKNITNVTLKNPSLASNGNIVLDCGENKNKNEKHENTIEFSKNEKELALDLKETIDYKIEEIKGQRADSAIDNFEKLKKLKELADLEILSEDEYEEQKERILES</sequence>
<protein>
    <recommendedName>
        <fullName evidence="3">SHOCT domain-containing protein</fullName>
    </recommendedName>
</protein>
<dbReference type="EMBL" id="LWSG01000015">
    <property type="protein sequence ID" value="OAS86058.1"/>
    <property type="molecule type" value="Genomic_DNA"/>
</dbReference>
<dbReference type="Proteomes" id="UP000078534">
    <property type="component" value="Unassembled WGS sequence"/>
</dbReference>
<gene>
    <name evidence="1" type="ORF">A6K24_22305</name>
</gene>
<name>A0A179SXR1_9BACI</name>
<evidence type="ECO:0000313" key="2">
    <source>
        <dbReference type="Proteomes" id="UP000078534"/>
    </source>
</evidence>
<reference evidence="2" key="1">
    <citation type="submission" date="2016-04" db="EMBL/GenBank/DDBJ databases">
        <authorList>
            <person name="Lyu Z."/>
            <person name="Lyu W."/>
        </authorList>
    </citation>
    <scope>NUCLEOTIDE SEQUENCE [LARGE SCALE GENOMIC DNA]</scope>
    <source>
        <strain evidence="2">C44</strain>
    </source>
</reference>
<dbReference type="AlphaFoldDB" id="A0A179SXR1"/>
<comment type="caution">
    <text evidence="1">The sequence shown here is derived from an EMBL/GenBank/DDBJ whole genome shotgun (WGS) entry which is preliminary data.</text>
</comment>
<evidence type="ECO:0000313" key="1">
    <source>
        <dbReference type="EMBL" id="OAS86058.1"/>
    </source>
</evidence>
<evidence type="ECO:0008006" key="3">
    <source>
        <dbReference type="Google" id="ProtNLM"/>
    </source>
</evidence>
<accession>A0A179SXR1</accession>
<dbReference type="OrthoDB" id="2871957at2"/>